<sequence>MISLDDPRWPALDHRNWSEGRGAPDAPFVPDELRQLMADPTNGERFSDLWPYLCSEGTAWPAAYAAVPHLVTLARGLPAVRSERDDYLYVVGLVAICSGELGEVPADLPDDIADAYRQALPEALALLAETLATAEHDQISTRYLLAAVAALKGHPEYAEILNELDVYAECQSCGEPMLELPE</sequence>
<gene>
    <name evidence="1" type="ORF">C6Y14_02180</name>
</gene>
<reference evidence="1 2" key="1">
    <citation type="submission" date="2018-03" db="EMBL/GenBank/DDBJ databases">
        <title>Streptomyces dioscori sp. nov., a novel endophytic actinobacterium isolated from bulbil of Dioscorea bulbifera L.</title>
        <authorList>
            <person name="Zhikuan W."/>
        </authorList>
    </citation>
    <scope>NUCLEOTIDE SEQUENCE [LARGE SCALE GENOMIC DNA]</scope>
    <source>
        <strain evidence="1 2">A217</strain>
    </source>
</reference>
<dbReference type="OrthoDB" id="796912at2"/>
<name>A0A2P8QF95_9ACTN</name>
<organism evidence="1 2">
    <name type="scientific">Streptomyces dioscori</name>
    <dbReference type="NCBI Taxonomy" id="2109333"/>
    <lineage>
        <taxon>Bacteria</taxon>
        <taxon>Bacillati</taxon>
        <taxon>Actinomycetota</taxon>
        <taxon>Actinomycetes</taxon>
        <taxon>Kitasatosporales</taxon>
        <taxon>Streptomycetaceae</taxon>
        <taxon>Streptomyces</taxon>
        <taxon>Streptomyces aurantiacus group</taxon>
    </lineage>
</organism>
<proteinExistence type="predicted"/>
<dbReference type="Proteomes" id="UP000240429">
    <property type="component" value="Unassembled WGS sequence"/>
</dbReference>
<evidence type="ECO:0000313" key="2">
    <source>
        <dbReference type="Proteomes" id="UP000240429"/>
    </source>
</evidence>
<dbReference type="EMBL" id="PYBJ01000001">
    <property type="protein sequence ID" value="PSM44935.1"/>
    <property type="molecule type" value="Genomic_DNA"/>
</dbReference>
<comment type="caution">
    <text evidence="1">The sequence shown here is derived from an EMBL/GenBank/DDBJ whole genome shotgun (WGS) entry which is preliminary data.</text>
</comment>
<protein>
    <submittedName>
        <fullName evidence="1">Uncharacterized protein</fullName>
    </submittedName>
</protein>
<dbReference type="RefSeq" id="WP_107014690.1">
    <property type="nucleotide sequence ID" value="NZ_KZ679038.1"/>
</dbReference>
<evidence type="ECO:0000313" key="1">
    <source>
        <dbReference type="EMBL" id="PSM44935.1"/>
    </source>
</evidence>
<accession>A0A2P8QF95</accession>
<dbReference type="AlphaFoldDB" id="A0A2P8QF95"/>
<keyword evidence="2" id="KW-1185">Reference proteome</keyword>